<evidence type="ECO:0000313" key="3">
    <source>
        <dbReference type="Proteomes" id="UP000694865"/>
    </source>
</evidence>
<dbReference type="CDD" id="cd06670">
    <property type="entry name" value="PDZ6_MUPP1-like"/>
    <property type="match status" value="1"/>
</dbReference>
<feature type="compositionally biased region" description="Basic and acidic residues" evidence="1">
    <location>
        <begin position="1046"/>
        <end position="1061"/>
    </location>
</feature>
<feature type="compositionally biased region" description="Pro residues" evidence="1">
    <location>
        <begin position="1381"/>
        <end position="1397"/>
    </location>
</feature>
<feature type="compositionally biased region" description="Basic and acidic residues" evidence="1">
    <location>
        <begin position="978"/>
        <end position="1001"/>
    </location>
</feature>
<feature type="compositionally biased region" description="Low complexity" evidence="1">
    <location>
        <begin position="1183"/>
        <end position="1195"/>
    </location>
</feature>
<feature type="region of interest" description="Disordered" evidence="1">
    <location>
        <begin position="945"/>
        <end position="1110"/>
    </location>
</feature>
<feature type="compositionally biased region" description="Pro residues" evidence="1">
    <location>
        <begin position="1027"/>
        <end position="1044"/>
    </location>
</feature>
<feature type="region of interest" description="Disordered" evidence="1">
    <location>
        <begin position="903"/>
        <end position="928"/>
    </location>
</feature>
<dbReference type="Pfam" id="PF00595">
    <property type="entry name" value="PDZ"/>
    <property type="match status" value="6"/>
</dbReference>
<gene>
    <name evidence="4" type="primary">LOC100370730</name>
</gene>
<feature type="compositionally biased region" description="Basic and acidic residues" evidence="1">
    <location>
        <begin position="1345"/>
        <end position="1364"/>
    </location>
</feature>
<feature type="region of interest" description="Disordered" evidence="1">
    <location>
        <begin position="435"/>
        <end position="462"/>
    </location>
</feature>
<evidence type="ECO:0000313" key="4">
    <source>
        <dbReference type="RefSeq" id="XP_006822176.1"/>
    </source>
</evidence>
<proteinExistence type="predicted"/>
<feature type="domain" description="PDZ" evidence="2">
    <location>
        <begin position="344"/>
        <end position="431"/>
    </location>
</feature>
<dbReference type="InterPro" id="IPR051342">
    <property type="entry name" value="PDZ_scaffold"/>
</dbReference>
<feature type="domain" description="PDZ" evidence="2">
    <location>
        <begin position="571"/>
        <end position="661"/>
    </location>
</feature>
<evidence type="ECO:0000259" key="2">
    <source>
        <dbReference type="PROSITE" id="PS50106"/>
    </source>
</evidence>
<feature type="compositionally biased region" description="Low complexity" evidence="1">
    <location>
        <begin position="1002"/>
        <end position="1012"/>
    </location>
</feature>
<feature type="region of interest" description="Disordered" evidence="1">
    <location>
        <begin position="1165"/>
        <end position="1205"/>
    </location>
</feature>
<feature type="compositionally biased region" description="Basic and acidic residues" evidence="1">
    <location>
        <begin position="906"/>
        <end position="928"/>
    </location>
</feature>
<dbReference type="RefSeq" id="XP_006822176.1">
    <property type="nucleotide sequence ID" value="XM_006822113.1"/>
</dbReference>
<feature type="compositionally biased region" description="Acidic residues" evidence="1">
    <location>
        <begin position="1196"/>
        <end position="1205"/>
    </location>
</feature>
<feature type="region of interest" description="Disordered" evidence="1">
    <location>
        <begin position="479"/>
        <end position="499"/>
    </location>
</feature>
<feature type="region of interest" description="Disordered" evidence="1">
    <location>
        <begin position="863"/>
        <end position="886"/>
    </location>
</feature>
<keyword evidence="3" id="KW-1185">Reference proteome</keyword>
<feature type="domain" description="PDZ" evidence="2">
    <location>
        <begin position="78"/>
        <end position="165"/>
    </location>
</feature>
<dbReference type="CDD" id="cd06668">
    <property type="entry name" value="PDZ4_MUPP1-like"/>
    <property type="match status" value="1"/>
</dbReference>
<feature type="domain" description="PDZ" evidence="2">
    <location>
        <begin position="211"/>
        <end position="291"/>
    </location>
</feature>
<feature type="compositionally biased region" description="Pro residues" evidence="1">
    <location>
        <begin position="441"/>
        <end position="455"/>
    </location>
</feature>
<sequence>MRSKEDRAEALQQYAMSNDAFDWDDADEPSSEYLGSGAVPYTTKAVVENGDSSQELMKYGSDFHHAVMMASQGREVQVIQLFKPEGGGLGFSVVGLKSENRGELGIFVQDIQPTGVASHDGRLQESDQILAIDGQPLDASISHQQAIGILQQAQGLVELVVARGGIPNIAPIVRSATPSLDRTPSAVSSVSQQSGVITAEHPFIQWGHVEEIVLHNDGTGLGFGIIGGKSAGVVVKTILPGGVASRDGRLRSGDHILKIGDTSLAGMNSENVATVLRQSGSTVTLTVARNPMLEQPSSLSSNQQQSIPVVAAAKSSTPVPQQDEDYNLHRQQEQTTDLDVEVFEVELVKDSMGLGITIAGYVGQGISGDVSGIFVKSVAKDSTADRSGKVKVHDQIIEVDGTSLDGYDNKEAVDVLRHTGTVVKLKLARYNAGSIVQPSPVEQPPQPSPPPPPPSSESQYETFPPVYQDTDIVAVASSFTDEEPQGPPAAYLVAGSDDSDEDDMLAGYLPPSSVFVAPQQQNQQPPPPPYVEVNNAAYMDDDYTSDLSPQAEEAIKAHWMNILGPDAEVEVAQISKFHQGGGLGISLEGTVDIEDGEEVRPHHYIRSILPDGPVGQNGKLKSGDELLEVNGTQLLGLHHVDVIGILKELPMCVRIVVGRHGHPLFPDRGLTAESQKIENSPMLAQLTASEPNLFGVQSGGGDASEGLAKAHSESTLLVQDEKPARILDTSSGLAMWSDAPTEIILIKADRGLGFSILDYQDPMNPEETVIVIRSLVPGGVADQDSRLIPGDRLVYVNDTHLDNCTLEKAVQALKGAPQGPVRIGVAKPLALSESAHRDEVSSSIKELQMQEISLDQLEDDEIKQIQDSSSSSSSSSKSEEDNELERLEAARKEAMAAMNLFAVTTGKEEPQRPPSPKMDEKHDDEERIETVRREAMQAMNQYAVTTGKDPTPQTEAPHFRAPPPLFDSSSEDLDVDDVEVKREKTKSDEEKEKIETVRREAMAAMNMYATTTGQKAAEQPVEKLKTPSPPPEPQSFTPIPPPRPQQSDEQKERLEAARREAMMAMNSYAMETGQKTQEIRPVSPKLEPKQLHVRQPSPEPEPVEDNTEEEKRLEAMRVEEVMALNAFAIASVQEPQEMEIVAATPVMIEVKRNQPEPVEFREYKEQSPHVESVPAQVAQETYEVASSHSSTSYSESESESDDEELDERIEQVSVKAFEESVVRETVEIVSQSSSSSEVDDEVQVSIVVATHTPVPDIIDDVYQVHADEDSVHDHIITNGVHDSSEVSSVSSGTSHTSYSESDGELQVEAMHASLSSDDAETPMHALEQPFSHDVAIHSVSPVDNLHAEGDYESPDEHLYSHPDHLTYPSIQSDSDEEVEFPPLPAGPPPPLPFQPPPTEEEEEIVPYFSESQSDASMTPSFAVAALDMQDDGSTGSSPMSSPGMLDRKAVVVLPCILEKTVRLNKGNAGLGFMTAAEKGNGVIVKSITRGGIVDIDGRIKVGDYITAVNSESMRDLTNSQARSLLRRCSLIGTDIR</sequence>
<dbReference type="SMART" id="SM00228">
    <property type="entry name" value="PDZ"/>
    <property type="match status" value="6"/>
</dbReference>
<dbReference type="PANTHER" id="PTHR19964:SF92">
    <property type="entry name" value="PATJ HOMOLOG"/>
    <property type="match status" value="1"/>
</dbReference>
<dbReference type="PANTHER" id="PTHR19964">
    <property type="entry name" value="MULTIPLE PDZ DOMAIN PROTEIN"/>
    <property type="match status" value="1"/>
</dbReference>
<dbReference type="CDD" id="cd06669">
    <property type="entry name" value="PDZ5_MUPP1-like"/>
    <property type="match status" value="1"/>
</dbReference>
<dbReference type="GeneID" id="100370730"/>
<dbReference type="InterPro" id="IPR036034">
    <property type="entry name" value="PDZ_sf"/>
</dbReference>
<feature type="domain" description="PDZ" evidence="2">
    <location>
        <begin position="742"/>
        <end position="818"/>
    </location>
</feature>
<dbReference type="PROSITE" id="PS50106">
    <property type="entry name" value="PDZ"/>
    <property type="match status" value="6"/>
</dbReference>
<accession>A0ABM0MQ85</accession>
<dbReference type="Gene3D" id="2.30.42.10">
    <property type="match status" value="6"/>
</dbReference>
<feature type="domain" description="PDZ" evidence="2">
    <location>
        <begin position="1460"/>
        <end position="1527"/>
    </location>
</feature>
<dbReference type="CDD" id="cd06667">
    <property type="entry name" value="PDZ2_MUPP1-like"/>
    <property type="match status" value="1"/>
</dbReference>
<dbReference type="CDD" id="cd06791">
    <property type="entry name" value="PDZ3_MUPP1-like"/>
    <property type="match status" value="1"/>
</dbReference>
<dbReference type="SUPFAM" id="SSF50156">
    <property type="entry name" value="PDZ domain-like"/>
    <property type="match status" value="6"/>
</dbReference>
<name>A0ABM0MQ85_SACKO</name>
<reference evidence="4" key="1">
    <citation type="submission" date="2025-08" db="UniProtKB">
        <authorList>
            <consortium name="RefSeq"/>
        </authorList>
    </citation>
    <scope>IDENTIFICATION</scope>
    <source>
        <tissue evidence="4">Testes</tissue>
    </source>
</reference>
<protein>
    <submittedName>
        <fullName evidence="4">Multiple PDZ domain protein-like</fullName>
    </submittedName>
</protein>
<feature type="region of interest" description="Disordered" evidence="1">
    <location>
        <begin position="1280"/>
        <end position="1303"/>
    </location>
</feature>
<feature type="compositionally biased region" description="Low complexity" evidence="1">
    <location>
        <begin position="1280"/>
        <end position="1300"/>
    </location>
</feature>
<feature type="region of interest" description="Disordered" evidence="1">
    <location>
        <begin position="1345"/>
        <end position="1402"/>
    </location>
</feature>
<organism evidence="3 4">
    <name type="scientific">Saccoglossus kowalevskii</name>
    <name type="common">Acorn worm</name>
    <dbReference type="NCBI Taxonomy" id="10224"/>
    <lineage>
        <taxon>Eukaryota</taxon>
        <taxon>Metazoa</taxon>
        <taxon>Hemichordata</taxon>
        <taxon>Enteropneusta</taxon>
        <taxon>Harrimaniidae</taxon>
        <taxon>Saccoglossus</taxon>
    </lineage>
</organism>
<dbReference type="CDD" id="cd06689">
    <property type="entry name" value="PDZ1_MUPP1-like"/>
    <property type="match status" value="1"/>
</dbReference>
<dbReference type="Proteomes" id="UP000694865">
    <property type="component" value="Unplaced"/>
</dbReference>
<dbReference type="InterPro" id="IPR001478">
    <property type="entry name" value="PDZ"/>
</dbReference>
<evidence type="ECO:0000256" key="1">
    <source>
        <dbReference type="SAM" id="MobiDB-lite"/>
    </source>
</evidence>